<dbReference type="AlphaFoldDB" id="X1EG94"/>
<evidence type="ECO:0008006" key="2">
    <source>
        <dbReference type="Google" id="ProtNLM"/>
    </source>
</evidence>
<evidence type="ECO:0000313" key="1">
    <source>
        <dbReference type="EMBL" id="GAH16164.1"/>
    </source>
</evidence>
<dbReference type="EMBL" id="BART01034275">
    <property type="protein sequence ID" value="GAH16164.1"/>
    <property type="molecule type" value="Genomic_DNA"/>
</dbReference>
<dbReference type="InterPro" id="IPR017185">
    <property type="entry name" value="UCP037373_trxn_reg"/>
</dbReference>
<feature type="non-terminal residue" evidence="1">
    <location>
        <position position="1"/>
    </location>
</feature>
<accession>X1EG94</accession>
<sequence length="129" mass="14956">GTKSKISYVLDETDDKAVQLFTDLGMPRNLAKTLMYISQVDECRSIDVEHGADLRQPELCVSMQELRRRGWAEKRNMKKKGKGRPVHIYKLTKPLDAILKNFEKEKVQEVETIEKNLRNLKELSKISKP</sequence>
<dbReference type="PIRSF" id="PIRSF037373">
    <property type="entry name" value="UCP037373_trxn_reg"/>
    <property type="match status" value="1"/>
</dbReference>
<name>X1EG94_9ZZZZ</name>
<comment type="caution">
    <text evidence="1">The sequence shown here is derived from an EMBL/GenBank/DDBJ whole genome shotgun (WGS) entry which is preliminary data.</text>
</comment>
<protein>
    <recommendedName>
        <fullName evidence="2">ArsR family transcriptional regulator</fullName>
    </recommendedName>
</protein>
<organism evidence="1">
    <name type="scientific">marine sediment metagenome</name>
    <dbReference type="NCBI Taxonomy" id="412755"/>
    <lineage>
        <taxon>unclassified sequences</taxon>
        <taxon>metagenomes</taxon>
        <taxon>ecological metagenomes</taxon>
    </lineage>
</organism>
<gene>
    <name evidence="1" type="ORF">S01H4_58634</name>
</gene>
<reference evidence="1" key="1">
    <citation type="journal article" date="2014" name="Front. Microbiol.">
        <title>High frequency of phylogenetically diverse reductive dehalogenase-homologous genes in deep subseafloor sedimentary metagenomes.</title>
        <authorList>
            <person name="Kawai M."/>
            <person name="Futagami T."/>
            <person name="Toyoda A."/>
            <person name="Takaki Y."/>
            <person name="Nishi S."/>
            <person name="Hori S."/>
            <person name="Arai W."/>
            <person name="Tsubouchi T."/>
            <person name="Morono Y."/>
            <person name="Uchiyama I."/>
            <person name="Ito T."/>
            <person name="Fujiyama A."/>
            <person name="Inagaki F."/>
            <person name="Takami H."/>
        </authorList>
    </citation>
    <scope>NUCLEOTIDE SEQUENCE</scope>
    <source>
        <strain evidence="1">Expedition CK06-06</strain>
    </source>
</reference>
<proteinExistence type="predicted"/>